<gene>
    <name evidence="4" type="ORF">H2O64_08270</name>
</gene>
<keyword evidence="2" id="KW-0472">Membrane</keyword>
<keyword evidence="5" id="KW-1185">Reference proteome</keyword>
<dbReference type="InterPro" id="IPR036388">
    <property type="entry name" value="WH-like_DNA-bd_sf"/>
</dbReference>
<comment type="caution">
    <text evidence="4">The sequence shown here is derived from an EMBL/GenBank/DDBJ whole genome shotgun (WGS) entry which is preliminary data.</text>
</comment>
<dbReference type="RefSeq" id="WP_187561717.1">
    <property type="nucleotide sequence ID" value="NZ_JACGWS010000004.1"/>
</dbReference>
<dbReference type="EMBL" id="JACGWS010000004">
    <property type="protein sequence ID" value="MBC8754667.1"/>
    <property type="molecule type" value="Genomic_DNA"/>
</dbReference>
<feature type="transmembrane region" description="Helical" evidence="2">
    <location>
        <begin position="344"/>
        <end position="365"/>
    </location>
</feature>
<dbReference type="SMART" id="SM00421">
    <property type="entry name" value="HTH_LUXR"/>
    <property type="match status" value="1"/>
</dbReference>
<feature type="transmembrane region" description="Helical" evidence="2">
    <location>
        <begin position="168"/>
        <end position="186"/>
    </location>
</feature>
<evidence type="ECO:0000313" key="4">
    <source>
        <dbReference type="EMBL" id="MBC8754667.1"/>
    </source>
</evidence>
<dbReference type="InterPro" id="IPR011623">
    <property type="entry name" value="7TMR_DISM_rcpt_extracell_dom1"/>
</dbReference>
<keyword evidence="2" id="KW-1133">Transmembrane helix</keyword>
<feature type="transmembrane region" description="Helical" evidence="2">
    <location>
        <begin position="287"/>
        <end position="305"/>
    </location>
</feature>
<feature type="transmembrane region" description="Helical" evidence="2">
    <location>
        <begin position="193"/>
        <end position="211"/>
    </location>
</feature>
<dbReference type="InterPro" id="IPR016032">
    <property type="entry name" value="Sig_transdc_resp-reg_C-effctor"/>
</dbReference>
<feature type="coiled-coil region" evidence="1">
    <location>
        <begin position="365"/>
        <end position="392"/>
    </location>
</feature>
<feature type="transmembrane region" description="Helical" evidence="2">
    <location>
        <begin position="231"/>
        <end position="252"/>
    </location>
</feature>
<evidence type="ECO:0000256" key="1">
    <source>
        <dbReference type="SAM" id="Coils"/>
    </source>
</evidence>
<organism evidence="4 5">
    <name type="scientific">Kordia aestuariivivens</name>
    <dbReference type="NCBI Taxonomy" id="2759037"/>
    <lineage>
        <taxon>Bacteria</taxon>
        <taxon>Pseudomonadati</taxon>
        <taxon>Bacteroidota</taxon>
        <taxon>Flavobacteriia</taxon>
        <taxon>Flavobacteriales</taxon>
        <taxon>Flavobacteriaceae</taxon>
        <taxon>Kordia</taxon>
    </lineage>
</organism>
<dbReference type="Pfam" id="PF07695">
    <property type="entry name" value="7TMR-DISM_7TM"/>
    <property type="match status" value="1"/>
</dbReference>
<dbReference type="Proteomes" id="UP000619238">
    <property type="component" value="Unassembled WGS sequence"/>
</dbReference>
<dbReference type="Gene3D" id="1.10.10.10">
    <property type="entry name" value="Winged helix-like DNA-binding domain superfamily/Winged helix DNA-binding domain"/>
    <property type="match status" value="1"/>
</dbReference>
<keyword evidence="2" id="KW-0812">Transmembrane</keyword>
<name>A0ABR7Q7W3_9FLAO</name>
<evidence type="ECO:0000313" key="5">
    <source>
        <dbReference type="Proteomes" id="UP000619238"/>
    </source>
</evidence>
<feature type="transmembrane region" description="Helical" evidence="2">
    <location>
        <begin position="317"/>
        <end position="338"/>
    </location>
</feature>
<feature type="domain" description="HTH luxR-type" evidence="3">
    <location>
        <begin position="457"/>
        <end position="514"/>
    </location>
</feature>
<dbReference type="InterPro" id="IPR000792">
    <property type="entry name" value="Tscrpt_reg_LuxR_C"/>
</dbReference>
<evidence type="ECO:0000259" key="3">
    <source>
        <dbReference type="SMART" id="SM00421"/>
    </source>
</evidence>
<keyword evidence="1" id="KW-0175">Coiled coil</keyword>
<proteinExistence type="predicted"/>
<evidence type="ECO:0000256" key="2">
    <source>
        <dbReference type="SAM" id="Phobius"/>
    </source>
</evidence>
<dbReference type="SUPFAM" id="SSF46894">
    <property type="entry name" value="C-terminal effector domain of the bipartite response regulators"/>
    <property type="match status" value="1"/>
</dbReference>
<reference evidence="4 5" key="1">
    <citation type="submission" date="2020-07" db="EMBL/GenBank/DDBJ databases">
        <title>Description of Kordia aestuariivivens sp. nov., isolated from a tidal flat.</title>
        <authorList>
            <person name="Park S."/>
            <person name="Yoon J.-H."/>
        </authorList>
    </citation>
    <scope>NUCLEOTIDE SEQUENCE [LARGE SCALE GENOMIC DNA]</scope>
    <source>
        <strain evidence="4 5">YSTF-M3</strain>
    </source>
</reference>
<feature type="transmembrane region" description="Helical" evidence="2">
    <location>
        <begin position="259"/>
        <end position="281"/>
    </location>
</feature>
<protein>
    <recommendedName>
        <fullName evidence="3">HTH luxR-type domain-containing protein</fullName>
    </recommendedName>
</protein>
<accession>A0ABR7Q7W3</accession>
<sequence length="517" mass="60324">MKTNQVSKAKELVIKGNSLFYWKQWPLTEKGVFQKQLLTQPDTIQWPTAVWKNKGYSPRGYGTFRFRIELENFEKQLVLNLSRVLGAAEVWVNGTKYEVHGHLSKISSESENAIPPLSVELPKEKSLDVMILVSNFSSRFGGGFPLKNTITEKESFYKTKEKRATQESIITILIMLFGVFQIITYTNFRKEKYFLYFGLFCLIGGSRQLFVGEAFILKIFPEISFELVQRLRYVCYYGGLALIFLYHHYLFYGYFSKKVVLFFTLIPCVGVIYVIISPIFYGTYSAPIFQIFGFLDILLWYWLIGKAIIDKRPFAKFVLLNAIVLTIVFTNDMLNAMLIIQTKFLVNIGLLTYVVLQVYLNYKIVNAAQLELKRMAKKVQKKEEEISKLLFESYHHLKSKRELVDDLKKTTYDDSISVDEIIKNLRSELLEDNQLNIIKNDIEILNYDFIQRLKASAPKLTETDLELCTYIHMGLSRKEIARLRHITVEAVRKARYRLRKKLELSADKDLEHFLNNI</sequence>